<keyword evidence="3" id="KW-1185">Reference proteome</keyword>
<sequence length="151" mass="16580">MSKRLGIVQCGKTKIWDKDPNAGPVAARHAYTGTFAKLSVQYADLFFDRWVILSAKHGFLLPDDVVPEAYDVSFSSGKSGVIIPDALRRQLAEKGLADVQEVVLLGGQKYARVVEAVFGGQAVIHRPLAGQKGIGYMLRALKEAVERRERL</sequence>
<proteinExistence type="predicted"/>
<feature type="domain" description="DUF6884" evidence="1">
    <location>
        <begin position="22"/>
        <end position="142"/>
    </location>
</feature>
<evidence type="ECO:0000313" key="2">
    <source>
        <dbReference type="EMBL" id="MCX7568682.1"/>
    </source>
</evidence>
<reference evidence="2 3" key="1">
    <citation type="submission" date="2022-11" db="EMBL/GenBank/DDBJ databases">
        <title>Study of microbial diversity in lake waters.</title>
        <authorList>
            <person name="Zhang J."/>
        </authorList>
    </citation>
    <scope>NUCLEOTIDE SEQUENCE [LARGE SCALE GENOMIC DNA]</scope>
    <source>
        <strain evidence="2 3">DT12</strain>
    </source>
</reference>
<name>A0ABT3WVH8_9BACL</name>
<evidence type="ECO:0000259" key="1">
    <source>
        <dbReference type="Pfam" id="PF21818"/>
    </source>
</evidence>
<comment type="caution">
    <text evidence="2">The sequence shown here is derived from an EMBL/GenBank/DDBJ whole genome shotgun (WGS) entry which is preliminary data.</text>
</comment>
<dbReference type="EMBL" id="JAPMLT010000001">
    <property type="protein sequence ID" value="MCX7568682.1"/>
    <property type="molecule type" value="Genomic_DNA"/>
</dbReference>
<evidence type="ECO:0000313" key="3">
    <source>
        <dbReference type="Proteomes" id="UP001208017"/>
    </source>
</evidence>
<dbReference type="Pfam" id="PF21818">
    <property type="entry name" value="DUF6884"/>
    <property type="match status" value="1"/>
</dbReference>
<dbReference type="RefSeq" id="WP_267149922.1">
    <property type="nucleotide sequence ID" value="NZ_JAPMLT010000001.1"/>
</dbReference>
<dbReference type="Proteomes" id="UP001208017">
    <property type="component" value="Unassembled WGS sequence"/>
</dbReference>
<gene>
    <name evidence="2" type="ORF">OS242_01690</name>
</gene>
<organism evidence="2 3">
    <name type="scientific">Tumebacillus lacus</name>
    <dbReference type="NCBI Taxonomy" id="2995335"/>
    <lineage>
        <taxon>Bacteria</taxon>
        <taxon>Bacillati</taxon>
        <taxon>Bacillota</taxon>
        <taxon>Bacilli</taxon>
        <taxon>Bacillales</taxon>
        <taxon>Alicyclobacillaceae</taxon>
        <taxon>Tumebacillus</taxon>
    </lineage>
</organism>
<dbReference type="InterPro" id="IPR049251">
    <property type="entry name" value="DUF6884"/>
</dbReference>
<protein>
    <recommendedName>
        <fullName evidence="1">DUF6884 domain-containing protein</fullName>
    </recommendedName>
</protein>
<accession>A0ABT3WVH8</accession>